<dbReference type="PROSITE" id="PS50943">
    <property type="entry name" value="HTH_CROC1"/>
    <property type="match status" value="1"/>
</dbReference>
<keyword evidence="3" id="KW-1185">Reference proteome</keyword>
<dbReference type="InterPro" id="IPR039418">
    <property type="entry name" value="LexA-like"/>
</dbReference>
<name>A0ABT3KGE6_9GAMM</name>
<evidence type="ECO:0000313" key="2">
    <source>
        <dbReference type="EMBL" id="MCW4629621.1"/>
    </source>
</evidence>
<dbReference type="EMBL" id="JAPEUL010000007">
    <property type="protein sequence ID" value="MCW4629621.1"/>
    <property type="molecule type" value="Genomic_DNA"/>
</dbReference>
<dbReference type="PANTHER" id="PTHR33516:SF2">
    <property type="entry name" value="LEXA REPRESSOR-RELATED"/>
    <property type="match status" value="1"/>
</dbReference>
<feature type="domain" description="HTH cro/C1-type" evidence="1">
    <location>
        <begin position="8"/>
        <end position="62"/>
    </location>
</feature>
<dbReference type="InterPro" id="IPR001387">
    <property type="entry name" value="Cro/C1-type_HTH"/>
</dbReference>
<dbReference type="PANTHER" id="PTHR33516">
    <property type="entry name" value="LEXA REPRESSOR"/>
    <property type="match status" value="1"/>
</dbReference>
<sequence>MKTLGLRIRQKRNEQNITQLQLSKLVGVSHVTVSQWESDTTAPKGENLYKLAQILKTQANWLISGIDSQHESNVVVAPLAPKTKKLPVISHVQAGAWTEAIDYMALGDDIQWEEAPSSVEENAFWLKVIGDSMTAQSGISVPEGSLILVNPNIPAENGSLVVAKLDGTDEVTFKKLVIDAGQKYLKPLNQSYNPLQINGNCRIVGVVTESKYKF</sequence>
<dbReference type="SUPFAM" id="SSF47413">
    <property type="entry name" value="lambda repressor-like DNA-binding domains"/>
    <property type="match status" value="1"/>
</dbReference>
<dbReference type="SMART" id="SM00530">
    <property type="entry name" value="HTH_XRE"/>
    <property type="match status" value="1"/>
</dbReference>
<dbReference type="Gene3D" id="2.10.109.10">
    <property type="entry name" value="Umud Fragment, subunit A"/>
    <property type="match status" value="1"/>
</dbReference>
<dbReference type="InterPro" id="IPR015927">
    <property type="entry name" value="Peptidase_S24_S26A/B/C"/>
</dbReference>
<dbReference type="InterPro" id="IPR050077">
    <property type="entry name" value="LexA_repressor"/>
</dbReference>
<comment type="caution">
    <text evidence="2">The sequence shown here is derived from an EMBL/GenBank/DDBJ whole genome shotgun (WGS) entry which is preliminary data.</text>
</comment>
<dbReference type="Proteomes" id="UP001431181">
    <property type="component" value="Unassembled WGS sequence"/>
</dbReference>
<evidence type="ECO:0000313" key="3">
    <source>
        <dbReference type="Proteomes" id="UP001431181"/>
    </source>
</evidence>
<dbReference type="InterPro" id="IPR010982">
    <property type="entry name" value="Lambda_DNA-bd_dom_sf"/>
</dbReference>
<evidence type="ECO:0000259" key="1">
    <source>
        <dbReference type="PROSITE" id="PS50943"/>
    </source>
</evidence>
<dbReference type="InterPro" id="IPR036286">
    <property type="entry name" value="LexA/Signal_pep-like_sf"/>
</dbReference>
<dbReference type="CDD" id="cd00093">
    <property type="entry name" value="HTH_XRE"/>
    <property type="match status" value="1"/>
</dbReference>
<dbReference type="RefSeq" id="WP_265218829.1">
    <property type="nucleotide sequence ID" value="NZ_JAPEUL010000007.1"/>
</dbReference>
<dbReference type="CDD" id="cd06529">
    <property type="entry name" value="S24_LexA-like"/>
    <property type="match status" value="1"/>
</dbReference>
<dbReference type="SUPFAM" id="SSF51306">
    <property type="entry name" value="LexA/Signal peptidase"/>
    <property type="match status" value="1"/>
</dbReference>
<reference evidence="2" key="1">
    <citation type="submission" date="2022-11" db="EMBL/GenBank/DDBJ databases">
        <title>Marinomonas sp. nov., isolated from marine algae.</title>
        <authorList>
            <person name="Choi D.G."/>
            <person name="Kim J.M."/>
            <person name="Lee J.K."/>
            <person name="Baek J.H."/>
            <person name="Jeon C.O."/>
        </authorList>
    </citation>
    <scope>NUCLEOTIDE SEQUENCE</scope>
    <source>
        <strain evidence="2">KJ51-3</strain>
    </source>
</reference>
<dbReference type="Gene3D" id="1.10.260.40">
    <property type="entry name" value="lambda repressor-like DNA-binding domains"/>
    <property type="match status" value="1"/>
</dbReference>
<dbReference type="Pfam" id="PF00717">
    <property type="entry name" value="Peptidase_S24"/>
    <property type="match status" value="1"/>
</dbReference>
<organism evidence="2 3">
    <name type="scientific">Marinomonas rhodophyticola</name>
    <dbReference type="NCBI Taxonomy" id="2992803"/>
    <lineage>
        <taxon>Bacteria</taxon>
        <taxon>Pseudomonadati</taxon>
        <taxon>Pseudomonadota</taxon>
        <taxon>Gammaproteobacteria</taxon>
        <taxon>Oceanospirillales</taxon>
        <taxon>Oceanospirillaceae</taxon>
        <taxon>Marinomonas</taxon>
    </lineage>
</organism>
<accession>A0ABT3KGE6</accession>
<gene>
    <name evidence="2" type="ORF">ONZ52_11910</name>
</gene>
<protein>
    <submittedName>
        <fullName evidence="2">Helix-turn-helix domain-containing protein</fullName>
    </submittedName>
</protein>
<proteinExistence type="predicted"/>
<dbReference type="Pfam" id="PF01381">
    <property type="entry name" value="HTH_3"/>
    <property type="match status" value="1"/>
</dbReference>